<accession>A0A1E4T1L2</accession>
<dbReference type="GO" id="GO:0000379">
    <property type="term" value="P:tRNA-type intron splice site recognition and cleavage"/>
    <property type="evidence" value="ECO:0007669"/>
    <property type="project" value="InterPro"/>
</dbReference>
<evidence type="ECO:0000256" key="2">
    <source>
        <dbReference type="ARBA" id="ARBA00022694"/>
    </source>
</evidence>
<sequence length="117" mass="12833">MLSSEELAGKVYLNLVHYNLWCGVSVVRCGDEYIVKGCPPPATDSNNNTNSTSDDVEYIVPVLKTTKVSMKVLDSVFEAIEATEGLKPKKIILGIVDVDGTVVYYNVHDGIQKPRQS</sequence>
<evidence type="ECO:0000259" key="3">
    <source>
        <dbReference type="Pfam" id="PF09631"/>
    </source>
</evidence>
<dbReference type="InterPro" id="IPR036167">
    <property type="entry name" value="tRNA_intron_Endo_cat-like_sf"/>
</dbReference>
<dbReference type="GO" id="GO:0000213">
    <property type="term" value="F:tRNA-intron lyase activity"/>
    <property type="evidence" value="ECO:0007669"/>
    <property type="project" value="TreeGrafter"/>
</dbReference>
<comment type="similarity">
    <text evidence="1">Belongs to the SEN15 family.</text>
</comment>
<evidence type="ECO:0000313" key="4">
    <source>
        <dbReference type="EMBL" id="ODV85639.1"/>
    </source>
</evidence>
<dbReference type="InterPro" id="IPR011856">
    <property type="entry name" value="tRNA_endonuc-like_dom_sf"/>
</dbReference>
<dbReference type="AlphaFoldDB" id="A0A1E4T1L2"/>
<proteinExistence type="inferred from homology"/>
<dbReference type="PANTHER" id="PTHR28518:SF1">
    <property type="entry name" value="TRNA-SPLICING ENDONUCLEASE SUBUNIT SEN15"/>
    <property type="match status" value="1"/>
</dbReference>
<dbReference type="GO" id="GO:0000214">
    <property type="term" value="C:tRNA-intron endonuclease complex"/>
    <property type="evidence" value="ECO:0007669"/>
    <property type="project" value="InterPro"/>
</dbReference>
<dbReference type="STRING" id="983967.A0A1E4T1L2"/>
<evidence type="ECO:0000256" key="1">
    <source>
        <dbReference type="ARBA" id="ARBA00006091"/>
    </source>
</evidence>
<dbReference type="SUPFAM" id="SSF53032">
    <property type="entry name" value="tRNA-intron endonuclease catalytic domain-like"/>
    <property type="match status" value="1"/>
</dbReference>
<keyword evidence="2" id="KW-0819">tRNA processing</keyword>
<feature type="domain" description="tRNA-splicing endonuclease subunit Sen15" evidence="3">
    <location>
        <begin position="11"/>
        <end position="116"/>
    </location>
</feature>
<dbReference type="EMBL" id="KV453852">
    <property type="protein sequence ID" value="ODV85639.1"/>
    <property type="molecule type" value="Genomic_DNA"/>
</dbReference>
<dbReference type="Proteomes" id="UP000094801">
    <property type="component" value="Unassembled WGS sequence"/>
</dbReference>
<dbReference type="OrthoDB" id="10002170at2759"/>
<reference evidence="5" key="1">
    <citation type="submission" date="2016-04" db="EMBL/GenBank/DDBJ databases">
        <title>Comparative genomics of biotechnologically important yeasts.</title>
        <authorList>
            <consortium name="DOE Joint Genome Institute"/>
            <person name="Riley R."/>
            <person name="Haridas S."/>
            <person name="Wolfe K.H."/>
            <person name="Lopes M.R."/>
            <person name="Hittinger C.T."/>
            <person name="Goker M."/>
            <person name="Salamov A."/>
            <person name="Wisecaver J."/>
            <person name="Long T.M."/>
            <person name="Aerts A.L."/>
            <person name="Barry K."/>
            <person name="Choi C."/>
            <person name="Clum A."/>
            <person name="Coughlan A.Y."/>
            <person name="Deshpande S."/>
            <person name="Douglass A.P."/>
            <person name="Hanson S.J."/>
            <person name="Klenk H.-P."/>
            <person name="Labutti K."/>
            <person name="Lapidus A."/>
            <person name="Lindquist E."/>
            <person name="Lipzen A."/>
            <person name="Meier-Kolthoff J.P."/>
            <person name="Ohm R.A."/>
            <person name="Otillar R.P."/>
            <person name="Pangilinan J."/>
            <person name="Peng Y."/>
            <person name="Rokas A."/>
            <person name="Rosa C.A."/>
            <person name="Scheuner C."/>
            <person name="Sibirny A.A."/>
            <person name="Slot J.C."/>
            <person name="Stielow J.B."/>
            <person name="Sun H."/>
            <person name="Kurtzman C.P."/>
            <person name="Blackwell M."/>
            <person name="Grigoriev I.V."/>
            <person name="Jeffries T.W."/>
        </authorList>
    </citation>
    <scope>NUCLEOTIDE SEQUENCE [LARGE SCALE GENOMIC DNA]</scope>
    <source>
        <strain evidence="5">NRRL YB-2248</strain>
    </source>
</reference>
<dbReference type="Pfam" id="PF09631">
    <property type="entry name" value="Sen15"/>
    <property type="match status" value="1"/>
</dbReference>
<dbReference type="Gene3D" id="3.40.1350.10">
    <property type="match status" value="1"/>
</dbReference>
<dbReference type="PANTHER" id="PTHR28518">
    <property type="entry name" value="TRNA-SPLICING ENDONUCLEASE SUBUNIT SEN15"/>
    <property type="match status" value="1"/>
</dbReference>
<evidence type="ECO:0000313" key="5">
    <source>
        <dbReference type="Proteomes" id="UP000094801"/>
    </source>
</evidence>
<keyword evidence="5" id="KW-1185">Reference proteome</keyword>
<name>A0A1E4T1L2_9ASCO</name>
<protein>
    <recommendedName>
        <fullName evidence="3">tRNA-splicing endonuclease subunit Sen15 domain-containing protein</fullName>
    </recommendedName>
</protein>
<dbReference type="InterPro" id="IPR042777">
    <property type="entry name" value="Sen15_fungi"/>
</dbReference>
<dbReference type="InterPro" id="IPR018593">
    <property type="entry name" value="tRNA-endonuc_su_Sen15"/>
</dbReference>
<gene>
    <name evidence="4" type="ORF">CANARDRAFT_176075</name>
</gene>
<organism evidence="4 5">
    <name type="scientific">[Candida] arabinofermentans NRRL YB-2248</name>
    <dbReference type="NCBI Taxonomy" id="983967"/>
    <lineage>
        <taxon>Eukaryota</taxon>
        <taxon>Fungi</taxon>
        <taxon>Dikarya</taxon>
        <taxon>Ascomycota</taxon>
        <taxon>Saccharomycotina</taxon>
        <taxon>Pichiomycetes</taxon>
        <taxon>Pichiales</taxon>
        <taxon>Pichiaceae</taxon>
        <taxon>Ogataea</taxon>
        <taxon>Ogataea/Candida clade</taxon>
    </lineage>
</organism>
<dbReference type="GO" id="GO:0003676">
    <property type="term" value="F:nucleic acid binding"/>
    <property type="evidence" value="ECO:0007669"/>
    <property type="project" value="InterPro"/>
</dbReference>